<evidence type="ECO:0000256" key="2">
    <source>
        <dbReference type="PROSITE-ProRule" id="PRU00335"/>
    </source>
</evidence>
<dbReference type="RefSeq" id="WP_039216378.1">
    <property type="nucleotide sequence ID" value="NZ_JWLW01000002.1"/>
</dbReference>
<reference evidence="5 6" key="1">
    <citation type="submission" date="2014-12" db="EMBL/GenBank/DDBJ databases">
        <title>Genome sequencing of Alteromonas marina AD001.</title>
        <authorList>
            <person name="Adrian T.G.S."/>
            <person name="Chan K.G."/>
        </authorList>
    </citation>
    <scope>NUCLEOTIDE SEQUENCE [LARGE SCALE GENOMIC DNA]</scope>
    <source>
        <strain evidence="5 6">AD001</strain>
    </source>
</reference>
<sequence>MSKSEDQVNTKTVRAFSPKTQKRREKALQEKRTRIMDAALSLFAKNGVNGTTVEQVSELANVSKSNLLYYFKSKEGLYLSVITHLLDVWLTPLQSFSAEQDPIETLSDYIKVKLEMSRDNPAESKLFCMEVVQGAPLLIKELETPLKTLLDAKSAVIIEWIEAGKLKPVDPIHLIFSIWAITQHYADFSVQIKAVTGKDLSDPAFFESTLSDIQHIILGGLKPA</sequence>
<dbReference type="AlphaFoldDB" id="A0A0B3YSE5"/>
<dbReference type="NCBIfam" id="NF011584">
    <property type="entry name" value="PRK15008.1"/>
    <property type="match status" value="1"/>
</dbReference>
<dbReference type="Proteomes" id="UP000031197">
    <property type="component" value="Unassembled WGS sequence"/>
</dbReference>
<feature type="DNA-binding region" description="H-T-H motif" evidence="2">
    <location>
        <begin position="52"/>
        <end position="71"/>
    </location>
</feature>
<dbReference type="PROSITE" id="PS50977">
    <property type="entry name" value="HTH_TETR_2"/>
    <property type="match status" value="1"/>
</dbReference>
<evidence type="ECO:0000313" key="5">
    <source>
        <dbReference type="EMBL" id="KHT57614.1"/>
    </source>
</evidence>
<keyword evidence="6" id="KW-1185">Reference proteome</keyword>
<dbReference type="InterPro" id="IPR013573">
    <property type="entry name" value="Tscrpt_reg_YcdC_C"/>
</dbReference>
<dbReference type="InterPro" id="IPR009057">
    <property type="entry name" value="Homeodomain-like_sf"/>
</dbReference>
<gene>
    <name evidence="5" type="ORF">RJ41_01260</name>
</gene>
<dbReference type="Gene3D" id="1.10.357.10">
    <property type="entry name" value="Tetracycline Repressor, domain 2"/>
    <property type="match status" value="1"/>
</dbReference>
<keyword evidence="1 2" id="KW-0238">DNA-binding</keyword>
<dbReference type="GO" id="GO:0003677">
    <property type="term" value="F:DNA binding"/>
    <property type="evidence" value="ECO:0007669"/>
    <property type="project" value="UniProtKB-UniRule"/>
</dbReference>
<name>A0A0B3YSE5_9ALTE</name>
<dbReference type="GO" id="GO:0045892">
    <property type="term" value="P:negative regulation of DNA-templated transcription"/>
    <property type="evidence" value="ECO:0007669"/>
    <property type="project" value="InterPro"/>
</dbReference>
<proteinExistence type="predicted"/>
<dbReference type="SUPFAM" id="SSF48498">
    <property type="entry name" value="Tetracyclin repressor-like, C-terminal domain"/>
    <property type="match status" value="1"/>
</dbReference>
<organism evidence="5 6">
    <name type="scientific">Alteromonas marina</name>
    <dbReference type="NCBI Taxonomy" id="203795"/>
    <lineage>
        <taxon>Bacteria</taxon>
        <taxon>Pseudomonadati</taxon>
        <taxon>Pseudomonadota</taxon>
        <taxon>Gammaproteobacteria</taxon>
        <taxon>Alteromonadales</taxon>
        <taxon>Alteromonadaceae</taxon>
        <taxon>Alteromonas/Salinimonas group</taxon>
        <taxon>Alteromonas</taxon>
    </lineage>
</organism>
<evidence type="ECO:0000259" key="4">
    <source>
        <dbReference type="PROSITE" id="PS50977"/>
    </source>
</evidence>
<dbReference type="EMBL" id="JWLW01000002">
    <property type="protein sequence ID" value="KHT57614.1"/>
    <property type="molecule type" value="Genomic_DNA"/>
</dbReference>
<accession>A0A0B3YSE5</accession>
<dbReference type="PANTHER" id="PTHR30328">
    <property type="entry name" value="TRANSCRIPTIONAL REPRESSOR"/>
    <property type="match status" value="1"/>
</dbReference>
<dbReference type="InterPro" id="IPR036271">
    <property type="entry name" value="Tet_transcr_reg_TetR-rel_C_sf"/>
</dbReference>
<dbReference type="InterPro" id="IPR050109">
    <property type="entry name" value="HTH-type_TetR-like_transc_reg"/>
</dbReference>
<feature type="domain" description="HTH tetR-type" evidence="4">
    <location>
        <begin position="29"/>
        <end position="89"/>
    </location>
</feature>
<feature type="region of interest" description="Disordered" evidence="3">
    <location>
        <begin position="1"/>
        <end position="24"/>
    </location>
</feature>
<dbReference type="Pfam" id="PF08362">
    <property type="entry name" value="TetR_C_3"/>
    <property type="match status" value="1"/>
</dbReference>
<dbReference type="InterPro" id="IPR001647">
    <property type="entry name" value="HTH_TetR"/>
</dbReference>
<dbReference type="PANTHER" id="PTHR30328:SF54">
    <property type="entry name" value="HTH-TYPE TRANSCRIPTIONAL REPRESSOR SCO4008"/>
    <property type="match status" value="1"/>
</dbReference>
<comment type="caution">
    <text evidence="5">The sequence shown here is derived from an EMBL/GenBank/DDBJ whole genome shotgun (WGS) entry which is preliminary data.</text>
</comment>
<evidence type="ECO:0000313" key="6">
    <source>
        <dbReference type="Proteomes" id="UP000031197"/>
    </source>
</evidence>
<evidence type="ECO:0000256" key="3">
    <source>
        <dbReference type="SAM" id="MobiDB-lite"/>
    </source>
</evidence>
<dbReference type="Gene3D" id="1.10.10.60">
    <property type="entry name" value="Homeodomain-like"/>
    <property type="match status" value="1"/>
</dbReference>
<evidence type="ECO:0000256" key="1">
    <source>
        <dbReference type="ARBA" id="ARBA00023125"/>
    </source>
</evidence>
<dbReference type="SUPFAM" id="SSF46689">
    <property type="entry name" value="Homeodomain-like"/>
    <property type="match status" value="1"/>
</dbReference>
<protein>
    <submittedName>
        <fullName evidence="5">TetR family transcriptional regulator</fullName>
    </submittedName>
</protein>
<dbReference type="Pfam" id="PF00440">
    <property type="entry name" value="TetR_N"/>
    <property type="match status" value="1"/>
</dbReference>
<dbReference type="OrthoDB" id="6860332at2"/>
<dbReference type="PRINTS" id="PR00455">
    <property type="entry name" value="HTHTETR"/>
</dbReference>